<dbReference type="PANTHER" id="PTHR43039">
    <property type="entry name" value="ESTERASE-RELATED"/>
    <property type="match status" value="1"/>
</dbReference>
<keyword evidence="3" id="KW-0812">Transmembrane</keyword>
<accession>A0AAD5Q9R8</accession>
<keyword evidence="3" id="KW-1133">Transmembrane helix</keyword>
<dbReference type="InterPro" id="IPR013595">
    <property type="entry name" value="Pept_S33_TAP-like_C"/>
</dbReference>
<evidence type="ECO:0000256" key="3">
    <source>
        <dbReference type="SAM" id="Phobius"/>
    </source>
</evidence>
<comment type="caution">
    <text evidence="6">The sequence shown here is derived from an EMBL/GenBank/DDBJ whole genome shotgun (WGS) entry which is preliminary data.</text>
</comment>
<dbReference type="Gene3D" id="3.40.50.1820">
    <property type="entry name" value="alpha/beta hydrolase"/>
    <property type="match status" value="1"/>
</dbReference>
<feature type="compositionally biased region" description="Low complexity" evidence="2">
    <location>
        <begin position="619"/>
        <end position="630"/>
    </location>
</feature>
<dbReference type="Pfam" id="PF08386">
    <property type="entry name" value="Abhydrolase_4"/>
    <property type="match status" value="1"/>
</dbReference>
<evidence type="ECO:0000256" key="2">
    <source>
        <dbReference type="SAM" id="MobiDB-lite"/>
    </source>
</evidence>
<feature type="signal peptide" evidence="4">
    <location>
        <begin position="1"/>
        <end position="27"/>
    </location>
</feature>
<dbReference type="SUPFAM" id="SSF53474">
    <property type="entry name" value="alpha/beta-Hydrolases"/>
    <property type="match status" value="1"/>
</dbReference>
<keyword evidence="4" id="KW-0732">Signal</keyword>
<dbReference type="Proteomes" id="UP001209570">
    <property type="component" value="Unassembled WGS sequence"/>
</dbReference>
<gene>
    <name evidence="6" type="ORF">P43SY_005002</name>
</gene>
<proteinExistence type="inferred from homology"/>
<comment type="similarity">
    <text evidence="1">Belongs to the AB hydrolase superfamily.</text>
</comment>
<evidence type="ECO:0000256" key="4">
    <source>
        <dbReference type="SAM" id="SignalP"/>
    </source>
</evidence>
<name>A0AAD5Q9R8_PYTIN</name>
<evidence type="ECO:0000259" key="5">
    <source>
        <dbReference type="Pfam" id="PF08386"/>
    </source>
</evidence>
<feature type="region of interest" description="Disordered" evidence="2">
    <location>
        <begin position="597"/>
        <end position="630"/>
    </location>
</feature>
<evidence type="ECO:0000256" key="1">
    <source>
        <dbReference type="ARBA" id="ARBA00008645"/>
    </source>
</evidence>
<dbReference type="AlphaFoldDB" id="A0AAD5Q9R8"/>
<keyword evidence="3" id="KW-0472">Membrane</keyword>
<dbReference type="EMBL" id="JAKCXM010000021">
    <property type="protein sequence ID" value="KAJ0407461.1"/>
    <property type="molecule type" value="Genomic_DNA"/>
</dbReference>
<feature type="domain" description="Peptidase S33 tripeptidyl aminopeptidase-like C-terminal" evidence="5">
    <location>
        <begin position="476"/>
        <end position="527"/>
    </location>
</feature>
<evidence type="ECO:0000313" key="6">
    <source>
        <dbReference type="EMBL" id="KAJ0407461.1"/>
    </source>
</evidence>
<feature type="compositionally biased region" description="Polar residues" evidence="2">
    <location>
        <begin position="597"/>
        <end position="616"/>
    </location>
</feature>
<feature type="chain" id="PRO_5042274662" description="Peptidase S33 tripeptidyl aminopeptidase-like C-terminal domain-containing protein" evidence="4">
    <location>
        <begin position="28"/>
        <end position="690"/>
    </location>
</feature>
<dbReference type="InterPro" id="IPR029058">
    <property type="entry name" value="AB_hydrolase_fold"/>
</dbReference>
<feature type="transmembrane region" description="Helical" evidence="3">
    <location>
        <begin position="634"/>
        <end position="655"/>
    </location>
</feature>
<keyword evidence="7" id="KW-1185">Reference proteome</keyword>
<evidence type="ECO:0000313" key="7">
    <source>
        <dbReference type="Proteomes" id="UP001209570"/>
    </source>
</evidence>
<sequence length="690" mass="73545">MPRRLLLLLLLALPLALPLFGAPGCHAQAPSLQALLADATIKGWYPCSAITFVAQSPLVENDPNALKAAQCAVVDVPLCYPGVCNGTTSQTIELFVKRIVASTADPSKRPNVWFLQGGPGASSVAMESAMLSMYRLLRGQVNVYTMDHRGTGRSTKLDCVAAQATTSGSPRGTSVSPSEVPACADELKRRYRGNLAGFSTTSAAYDLAAFISSFQARSETYVYGVSYGSSVVERLMHLQPKEVVGYVLDGVSTTAGADKSAYPYFSNWDTAFGAVGERLLELCASDTLCKSKFGATPAKDALRALLTDLDGPSSSRCAAIIADDEDVESPPAGVVLRIVLGEMLQSASLRALIPAVVYRVQRCAERDQTALKRFFKVLRSMTSRASEDSAHFSSLLYRLIMFSELWEAPTPSSDELLERFLSVSISNGAVYSSVDDYCAFTKETSSVCRQLGVSAYTAPAIWYARDRYWNVAATVPPSASVLLMSSQLDPQTPHTFAETLLQTIKGSRKALVTFDYAAHGTVFSTKQAGSGRPTCGMQVLVSYVAAKGDVTKIDRTCVASLPGVNFSASPRLVADLFDTSDAFDGVVLGTPLPTGVSNTSSAAGPRGPSNSTSSRAGDSASISKGDSSSHSSTATVFIVLFVVTLVASVVFAVLWRTSLLQLLPIAELELELADDVCDVWAFECTFLNKV</sequence>
<organism evidence="6 7">
    <name type="scientific">Pythium insidiosum</name>
    <name type="common">Pythiosis disease agent</name>
    <dbReference type="NCBI Taxonomy" id="114742"/>
    <lineage>
        <taxon>Eukaryota</taxon>
        <taxon>Sar</taxon>
        <taxon>Stramenopiles</taxon>
        <taxon>Oomycota</taxon>
        <taxon>Peronosporomycetes</taxon>
        <taxon>Pythiales</taxon>
        <taxon>Pythiaceae</taxon>
        <taxon>Pythium</taxon>
    </lineage>
</organism>
<reference evidence="6" key="1">
    <citation type="submission" date="2021-12" db="EMBL/GenBank/DDBJ databases">
        <title>Prjna785345.</title>
        <authorList>
            <person name="Rujirawat T."/>
            <person name="Krajaejun T."/>
        </authorList>
    </citation>
    <scope>NUCLEOTIDE SEQUENCE</scope>
    <source>
        <strain evidence="6">Pi057C3</strain>
    </source>
</reference>
<protein>
    <recommendedName>
        <fullName evidence="5">Peptidase S33 tripeptidyl aminopeptidase-like C-terminal domain-containing protein</fullName>
    </recommendedName>
</protein>